<evidence type="ECO:0000313" key="2">
    <source>
        <dbReference type="EMBL" id="MRG87177.1"/>
    </source>
</evidence>
<dbReference type="Proteomes" id="UP000480185">
    <property type="component" value="Unassembled WGS sequence"/>
</dbReference>
<gene>
    <name evidence="2" type="ORF">GH754_12745</name>
</gene>
<evidence type="ECO:0000313" key="3">
    <source>
        <dbReference type="Proteomes" id="UP000480185"/>
    </source>
</evidence>
<feature type="transmembrane region" description="Helical" evidence="1">
    <location>
        <begin position="92"/>
        <end position="117"/>
    </location>
</feature>
<feature type="transmembrane region" description="Helical" evidence="1">
    <location>
        <begin position="67"/>
        <end position="85"/>
    </location>
</feature>
<protein>
    <submittedName>
        <fullName evidence="2">Uncharacterized protein</fullName>
    </submittedName>
</protein>
<organism evidence="2 3">
    <name type="scientific">Salinibacillus xinjiangensis</name>
    <dbReference type="NCBI Taxonomy" id="1229268"/>
    <lineage>
        <taxon>Bacteria</taxon>
        <taxon>Bacillati</taxon>
        <taxon>Bacillota</taxon>
        <taxon>Bacilli</taxon>
        <taxon>Bacillales</taxon>
        <taxon>Bacillaceae</taxon>
        <taxon>Salinibacillus</taxon>
    </lineage>
</organism>
<dbReference type="AlphaFoldDB" id="A0A6G1X8A6"/>
<accession>A0A6G1X8A6</accession>
<proteinExistence type="predicted"/>
<evidence type="ECO:0000256" key="1">
    <source>
        <dbReference type="SAM" id="Phobius"/>
    </source>
</evidence>
<sequence>MWILILTAIIFPTIVLLMPKRIPRMYLYATAGMATYFQLLTDVFLHIELNWYGYFNPWPRSEWKTMWLVPIYLSVTPLFLNFYPYHRSTIAIVSYILGWSLFSVIYEELLVQLGVFYHNQWKLYHSAMAYPVLFMLLRLQLTWVQKLSRKDKN</sequence>
<name>A0A6G1X8A6_9BACI</name>
<dbReference type="RefSeq" id="WP_153729051.1">
    <property type="nucleotide sequence ID" value="NZ_WJNH01000007.1"/>
</dbReference>
<keyword evidence="1" id="KW-0812">Transmembrane</keyword>
<keyword evidence="1" id="KW-1133">Transmembrane helix</keyword>
<comment type="caution">
    <text evidence="2">The sequence shown here is derived from an EMBL/GenBank/DDBJ whole genome shotgun (WGS) entry which is preliminary data.</text>
</comment>
<dbReference type="OrthoDB" id="2627420at2"/>
<reference evidence="2 3" key="1">
    <citation type="submission" date="2019-11" db="EMBL/GenBank/DDBJ databases">
        <authorList>
            <person name="Li J."/>
        </authorList>
    </citation>
    <scope>NUCLEOTIDE SEQUENCE [LARGE SCALE GENOMIC DNA]</scope>
    <source>
        <strain evidence="2 3">J4</strain>
    </source>
</reference>
<keyword evidence="1" id="KW-0472">Membrane</keyword>
<keyword evidence="3" id="KW-1185">Reference proteome</keyword>
<dbReference type="EMBL" id="WJNH01000007">
    <property type="protein sequence ID" value="MRG87177.1"/>
    <property type="molecule type" value="Genomic_DNA"/>
</dbReference>
<feature type="transmembrane region" description="Helical" evidence="1">
    <location>
        <begin position="123"/>
        <end position="144"/>
    </location>
</feature>